<dbReference type="PANTHER" id="PTHR43881:SF1">
    <property type="entry name" value="GAMMA-GLUTAMYLTRANSPEPTIDASE (AFU_ORTHOLOGUE AFUA_4G13580)"/>
    <property type="match status" value="1"/>
</dbReference>
<evidence type="ECO:0000313" key="2">
    <source>
        <dbReference type="Proteomes" id="UP000197468"/>
    </source>
</evidence>
<evidence type="ECO:0000313" key="1">
    <source>
        <dbReference type="EMBL" id="OWQ93617.1"/>
    </source>
</evidence>
<dbReference type="OrthoDB" id="5297205at2"/>
<keyword evidence="2" id="KW-1185">Reference proteome</keyword>
<dbReference type="InterPro" id="IPR043138">
    <property type="entry name" value="GGT_lsub"/>
</dbReference>
<gene>
    <name evidence="1" type="ORF">CDN99_03930</name>
</gene>
<dbReference type="EMBL" id="NIOF01000001">
    <property type="protein sequence ID" value="OWQ93617.1"/>
    <property type="molecule type" value="Genomic_DNA"/>
</dbReference>
<name>A0A246JLY9_9BURK</name>
<sequence length="543" mass="58554">MPASPHAFDWRHAYPSQRSPVFARNVVSTSHPLAAQAGLRILAQGGNAVDAAIATAACMTLVEPCSNGLGSDAFAIVWDGRSLQGLNASGIAPRAWTPEYFDRKYGPGTAMPRRGWDAVTVPGAVAGWVALSERYGKLPFADLMAPAIEIAERGYAVPLVVQNKWRMASEVQDLVSQPGFAQAFLPKGRAPEVGEVFRFPEAARTLRLIGQTKGEAFYRGEIADVVGAYARETGGAITAADFASYTPQWVDTIAMDYAGHTLHEIPPNGQGIAALIALGILKNFDVASLPLDGTASQHLQIEAMKLAFADVYRYVSDPAAMAVTVEQMLDPAYLAQRAKLIDMKRAQDFKAGNPVKGGTIYLTAADESGMMVSFIQSNYLGFGSGIVVPGYGLSLQNRGHGFTREAGSANVVAPGKRPFHTIIPAFLMQDGQPRMSYGVMGANIQPQCHMQTLVRMLDYRQHPQAACDAPRWRFNEGLSINIEPTMRPDTIEGLRSLGHQIGDIHDSYQDFGAGQFIWRLGDPAVEGYVAASDPRRDGLAAGW</sequence>
<organism evidence="1 2">
    <name type="scientific">Roseateles aquatilis</name>
    <dbReference type="NCBI Taxonomy" id="431061"/>
    <lineage>
        <taxon>Bacteria</taxon>
        <taxon>Pseudomonadati</taxon>
        <taxon>Pseudomonadota</taxon>
        <taxon>Betaproteobacteria</taxon>
        <taxon>Burkholderiales</taxon>
        <taxon>Sphaerotilaceae</taxon>
        <taxon>Roseateles</taxon>
    </lineage>
</organism>
<reference evidence="1 2" key="1">
    <citation type="journal article" date="2008" name="Int. J. Syst. Evol. Microbiol.">
        <title>Description of Roseateles aquatilis sp. nov. and Roseateles terrae sp. nov., in the class Betaproteobacteria, and emended description of the genus Roseateles.</title>
        <authorList>
            <person name="Gomila M."/>
            <person name="Bowien B."/>
            <person name="Falsen E."/>
            <person name="Moore E.R."/>
            <person name="Lalucat J."/>
        </authorList>
    </citation>
    <scope>NUCLEOTIDE SEQUENCE [LARGE SCALE GENOMIC DNA]</scope>
    <source>
        <strain evidence="1 2">CCUG 48205</strain>
    </source>
</reference>
<dbReference type="Pfam" id="PF01019">
    <property type="entry name" value="G_glu_transpept"/>
    <property type="match status" value="1"/>
</dbReference>
<keyword evidence="1" id="KW-0808">Transferase</keyword>
<comment type="caution">
    <text evidence="1">The sequence shown here is derived from an EMBL/GenBank/DDBJ whole genome shotgun (WGS) entry which is preliminary data.</text>
</comment>
<dbReference type="AlphaFoldDB" id="A0A246JLY9"/>
<dbReference type="PRINTS" id="PR01210">
    <property type="entry name" value="GGTRANSPTASE"/>
</dbReference>
<dbReference type="Gene3D" id="3.60.20.40">
    <property type="match status" value="1"/>
</dbReference>
<dbReference type="GO" id="GO:0016740">
    <property type="term" value="F:transferase activity"/>
    <property type="evidence" value="ECO:0007669"/>
    <property type="project" value="UniProtKB-KW"/>
</dbReference>
<dbReference type="RefSeq" id="WP_088382762.1">
    <property type="nucleotide sequence ID" value="NZ_NIOF01000001.1"/>
</dbReference>
<dbReference type="Gene3D" id="1.10.246.130">
    <property type="match status" value="1"/>
</dbReference>
<accession>A0A246JLY9</accession>
<dbReference type="SUPFAM" id="SSF56235">
    <property type="entry name" value="N-terminal nucleophile aminohydrolases (Ntn hydrolases)"/>
    <property type="match status" value="1"/>
</dbReference>
<proteinExistence type="predicted"/>
<dbReference type="InterPro" id="IPR052896">
    <property type="entry name" value="GGT-like_enzyme"/>
</dbReference>
<dbReference type="Proteomes" id="UP000197468">
    <property type="component" value="Unassembled WGS sequence"/>
</dbReference>
<protein>
    <submittedName>
        <fullName evidence="1">Gamma-glutamyltransferase</fullName>
    </submittedName>
</protein>
<dbReference type="InterPro" id="IPR043137">
    <property type="entry name" value="GGT_ssub_C"/>
</dbReference>
<dbReference type="PANTHER" id="PTHR43881">
    <property type="entry name" value="GAMMA-GLUTAMYLTRANSPEPTIDASE (AFU_ORTHOLOGUE AFUA_4G13580)"/>
    <property type="match status" value="1"/>
</dbReference>
<dbReference type="InterPro" id="IPR029055">
    <property type="entry name" value="Ntn_hydrolases_N"/>
</dbReference>